<gene>
    <name evidence="2" type="ORF">GWK16_17975</name>
</gene>
<accession>A0A848EFA3</accession>
<reference evidence="2 3" key="1">
    <citation type="submission" date="2020-03" db="EMBL/GenBank/DDBJ databases">
        <authorList>
            <person name="Sun Q."/>
        </authorList>
    </citation>
    <scope>NUCLEOTIDE SEQUENCE [LARGE SCALE GENOMIC DNA]</scope>
    <source>
        <strain evidence="2 3">JC162</strain>
    </source>
</reference>
<organism evidence="2 3">
    <name type="scientific">Neoroseomonas marina</name>
    <dbReference type="NCBI Taxonomy" id="1232220"/>
    <lineage>
        <taxon>Bacteria</taxon>
        <taxon>Pseudomonadati</taxon>
        <taxon>Pseudomonadota</taxon>
        <taxon>Alphaproteobacteria</taxon>
        <taxon>Acetobacterales</taxon>
        <taxon>Acetobacteraceae</taxon>
        <taxon>Neoroseomonas</taxon>
    </lineage>
</organism>
<dbReference type="RefSeq" id="WP_170055348.1">
    <property type="nucleotide sequence ID" value="NZ_JABBKX010000006.1"/>
</dbReference>
<proteinExistence type="predicted"/>
<feature type="region of interest" description="Disordered" evidence="1">
    <location>
        <begin position="135"/>
        <end position="170"/>
    </location>
</feature>
<name>A0A848EFA3_9PROT</name>
<dbReference type="EMBL" id="JABBKX010000006">
    <property type="protein sequence ID" value="NMJ43141.1"/>
    <property type="molecule type" value="Genomic_DNA"/>
</dbReference>
<evidence type="ECO:0000313" key="2">
    <source>
        <dbReference type="EMBL" id="NMJ43141.1"/>
    </source>
</evidence>
<evidence type="ECO:0000256" key="1">
    <source>
        <dbReference type="SAM" id="MobiDB-lite"/>
    </source>
</evidence>
<protein>
    <submittedName>
        <fullName evidence="2">Uncharacterized protein</fullName>
    </submittedName>
</protein>
<sequence>MNHNNDADHRTSIANRLIERTTHYQQRSGELSRIEGETTRRVMLHPETEELITVPPTRADIDAEVIAALMADGMSKHDAEVAVLLERRAQQAGELIEKRLVERYTMWPETDAEVAVSAHRAGVRAADRIRTSERMHDRIEQEVSDRHRKAVEAPTTIPAPTSPAPLATATTPSATAGVTLRAQTSIRRRVVRFSRHTRSMEIENYSAATGQVWHDCSGELAFRISDMLEGWRAFPVGGVQEVVGAYGSGTTCPAGCPGNGKNGQPAQWHSFIRIPCRVGVDRNWHNLEYTDAETDAAVQAAIAQAKAQDPHCVGVVLSLTGAVDLASGGVAPAFAGRPL</sequence>
<feature type="compositionally biased region" description="Basic and acidic residues" evidence="1">
    <location>
        <begin position="135"/>
        <end position="145"/>
    </location>
</feature>
<feature type="compositionally biased region" description="Low complexity" evidence="1">
    <location>
        <begin position="153"/>
        <end position="170"/>
    </location>
</feature>
<dbReference type="Proteomes" id="UP000548582">
    <property type="component" value="Unassembled WGS sequence"/>
</dbReference>
<keyword evidence="3" id="KW-1185">Reference proteome</keyword>
<evidence type="ECO:0000313" key="3">
    <source>
        <dbReference type="Proteomes" id="UP000548582"/>
    </source>
</evidence>
<comment type="caution">
    <text evidence="2">The sequence shown here is derived from an EMBL/GenBank/DDBJ whole genome shotgun (WGS) entry which is preliminary data.</text>
</comment>
<dbReference type="AlphaFoldDB" id="A0A848EFA3"/>